<gene>
    <name evidence="4" type="ORF">DEALK_05620</name>
</gene>
<dbReference type="RefSeq" id="WP_058438461.1">
    <property type="nucleotide sequence ID" value="NZ_KQ758903.1"/>
</dbReference>
<comment type="caution">
    <text evidence="4">The sequence shown here is derived from an EMBL/GenBank/DDBJ whole genome shotgun (WGS) entry which is preliminary data.</text>
</comment>
<organism evidence="4 5">
    <name type="scientific">Dehalogenimonas alkenigignens</name>
    <dbReference type="NCBI Taxonomy" id="1217799"/>
    <lineage>
        <taxon>Bacteria</taxon>
        <taxon>Bacillati</taxon>
        <taxon>Chloroflexota</taxon>
        <taxon>Dehalococcoidia</taxon>
        <taxon>Dehalococcoidales</taxon>
        <taxon>Dehalococcoidaceae</taxon>
        <taxon>Dehalogenimonas</taxon>
    </lineage>
</organism>
<reference evidence="4 5" key="1">
    <citation type="submission" date="2015-06" db="EMBL/GenBank/DDBJ databases">
        <title>Genome sequence of the organohalide-respiring Dehalogenimonas alkenigignens type strain (IP3-3T).</title>
        <authorList>
            <person name="Key T.A."/>
            <person name="Richmond D.P."/>
            <person name="Bowman K.S."/>
            <person name="Cho Y.-J."/>
            <person name="Chun J."/>
            <person name="da Costa M.S."/>
            <person name="Rainey F.A."/>
            <person name="Moe W.M."/>
        </authorList>
    </citation>
    <scope>NUCLEOTIDE SEQUENCE [LARGE SCALE GENOMIC DNA]</scope>
    <source>
        <strain evidence="4 5">IP3-3</strain>
    </source>
</reference>
<keyword evidence="2 4" id="KW-0456">Lyase</keyword>
<accession>A0A0W0GGN4</accession>
<sequence length="186" mass="20464">MLNTEFKEVGKALFTRGLVSSHSGNLSVRLNEEKMLITRRGSQLGALQDQDLIETGIDKNDLKTPLASVELPVHRAILQRTAAGAVVHAHPPHAIALSMNETEIPTEQFEAYELGTVPVLGWNQDVRPGCLGDAIAEALKTHKIILVYGHGTFAVGQILEEAYKYTAALEEVCQVQWLVKTLRKSR</sequence>
<dbReference type="GO" id="GO:0046872">
    <property type="term" value="F:metal ion binding"/>
    <property type="evidence" value="ECO:0007669"/>
    <property type="project" value="UniProtKB-KW"/>
</dbReference>
<dbReference type="EMBL" id="LFDV01000002">
    <property type="protein sequence ID" value="KTB47717.1"/>
    <property type="molecule type" value="Genomic_DNA"/>
</dbReference>
<dbReference type="STRING" id="1217799.DEALK_05620"/>
<dbReference type="PANTHER" id="PTHR22789:SF0">
    <property type="entry name" value="3-OXO-TETRONATE 4-PHOSPHATE DECARBOXYLASE-RELATED"/>
    <property type="match status" value="1"/>
</dbReference>
<dbReference type="Proteomes" id="UP000053947">
    <property type="component" value="Unassembled WGS sequence"/>
</dbReference>
<dbReference type="GO" id="GO:0005829">
    <property type="term" value="C:cytosol"/>
    <property type="evidence" value="ECO:0007669"/>
    <property type="project" value="TreeGrafter"/>
</dbReference>
<dbReference type="AlphaFoldDB" id="A0A0W0GGN4"/>
<dbReference type="GO" id="GO:0019323">
    <property type="term" value="P:pentose catabolic process"/>
    <property type="evidence" value="ECO:0007669"/>
    <property type="project" value="TreeGrafter"/>
</dbReference>
<dbReference type="InterPro" id="IPR036409">
    <property type="entry name" value="Aldolase_II/adducin_N_sf"/>
</dbReference>
<dbReference type="Pfam" id="PF00596">
    <property type="entry name" value="Aldolase_II"/>
    <property type="match status" value="1"/>
</dbReference>
<dbReference type="GO" id="GO:0008738">
    <property type="term" value="F:L-fuculose-phosphate aldolase activity"/>
    <property type="evidence" value="ECO:0007669"/>
    <property type="project" value="UniProtKB-EC"/>
</dbReference>
<dbReference type="SUPFAM" id="SSF53639">
    <property type="entry name" value="AraD/HMP-PK domain-like"/>
    <property type="match status" value="1"/>
</dbReference>
<keyword evidence="1" id="KW-0479">Metal-binding</keyword>
<feature type="domain" description="Class II aldolase/adducin N-terminal" evidence="3">
    <location>
        <begin position="4"/>
        <end position="177"/>
    </location>
</feature>
<dbReference type="InterPro" id="IPR001303">
    <property type="entry name" value="Aldolase_II/adducin_N"/>
</dbReference>
<evidence type="ECO:0000256" key="2">
    <source>
        <dbReference type="ARBA" id="ARBA00023239"/>
    </source>
</evidence>
<dbReference type="InterPro" id="IPR050197">
    <property type="entry name" value="Aldolase_class_II_sugar_metab"/>
</dbReference>
<name>A0A0W0GGN4_9CHLR</name>
<evidence type="ECO:0000313" key="4">
    <source>
        <dbReference type="EMBL" id="KTB47717.1"/>
    </source>
</evidence>
<evidence type="ECO:0000259" key="3">
    <source>
        <dbReference type="SMART" id="SM01007"/>
    </source>
</evidence>
<evidence type="ECO:0000313" key="5">
    <source>
        <dbReference type="Proteomes" id="UP000053947"/>
    </source>
</evidence>
<evidence type="ECO:0000256" key="1">
    <source>
        <dbReference type="ARBA" id="ARBA00022723"/>
    </source>
</evidence>
<dbReference type="NCBIfam" id="NF006413">
    <property type="entry name" value="PRK08660.1"/>
    <property type="match status" value="1"/>
</dbReference>
<dbReference type="SMART" id="SM01007">
    <property type="entry name" value="Aldolase_II"/>
    <property type="match status" value="1"/>
</dbReference>
<keyword evidence="5" id="KW-1185">Reference proteome</keyword>
<protein>
    <submittedName>
        <fullName evidence="4">Ribulose-5-phosphate 4-epimerase or related epimerase or aldolase</fullName>
        <ecNumber evidence="4">4.1.2.17</ecNumber>
    </submittedName>
</protein>
<dbReference type="Gene3D" id="3.40.225.10">
    <property type="entry name" value="Class II aldolase/adducin N-terminal domain"/>
    <property type="match status" value="1"/>
</dbReference>
<dbReference type="EC" id="4.1.2.17" evidence="4"/>
<dbReference type="OrthoDB" id="9794581at2"/>
<proteinExistence type="predicted"/>
<dbReference type="PANTHER" id="PTHR22789">
    <property type="entry name" value="FUCULOSE PHOSPHATE ALDOLASE"/>
    <property type="match status" value="1"/>
</dbReference>